<dbReference type="Gene3D" id="3.40.50.300">
    <property type="entry name" value="P-loop containing nucleotide triphosphate hydrolases"/>
    <property type="match status" value="2"/>
</dbReference>
<keyword evidence="6 11" id="KW-0347">Helicase</keyword>
<dbReference type="Pfam" id="PF17764">
    <property type="entry name" value="PriA_3primeBD"/>
    <property type="match status" value="1"/>
</dbReference>
<evidence type="ECO:0000256" key="1">
    <source>
        <dbReference type="ARBA" id="ARBA00022515"/>
    </source>
</evidence>
<dbReference type="GO" id="GO:0016787">
    <property type="term" value="F:hydrolase activity"/>
    <property type="evidence" value="ECO:0007669"/>
    <property type="project" value="UniProtKB-KW"/>
</dbReference>
<comment type="function">
    <text evidence="11">Initiates the restart of stalled replication forks, which reloads the replicative helicase on sites other than the origin of replication. Recognizes and binds to abandoned replication forks and remodels them to uncover a helicase loading site. Promotes assembly of the primosome at these replication forks.</text>
</comment>
<keyword evidence="8 11" id="KW-0067">ATP-binding</keyword>
<keyword evidence="9 11" id="KW-0238">DNA-binding</keyword>
<evidence type="ECO:0000313" key="13">
    <source>
        <dbReference type="EMBL" id="MFD1767028.1"/>
    </source>
</evidence>
<feature type="binding site" evidence="11">
    <location>
        <position position="456"/>
    </location>
    <ligand>
        <name>Zn(2+)</name>
        <dbReference type="ChEBI" id="CHEBI:29105"/>
        <label>2</label>
    </ligand>
</feature>
<dbReference type="Pfam" id="PF00270">
    <property type="entry name" value="DEAD"/>
    <property type="match status" value="1"/>
</dbReference>
<evidence type="ECO:0000256" key="9">
    <source>
        <dbReference type="ARBA" id="ARBA00023125"/>
    </source>
</evidence>
<evidence type="ECO:0000256" key="4">
    <source>
        <dbReference type="ARBA" id="ARBA00022741"/>
    </source>
</evidence>
<feature type="binding site" evidence="11">
    <location>
        <position position="474"/>
    </location>
    <ligand>
        <name>Zn(2+)</name>
        <dbReference type="ChEBI" id="CHEBI:29105"/>
        <label>2</label>
    </ligand>
</feature>
<keyword evidence="14" id="KW-1185">Reference proteome</keyword>
<organism evidence="13 14">
    <name type="scientific">Sphingorhabdus buctiana</name>
    <dbReference type="NCBI Taxonomy" id="1508805"/>
    <lineage>
        <taxon>Bacteria</taxon>
        <taxon>Pseudomonadati</taxon>
        <taxon>Pseudomonadota</taxon>
        <taxon>Alphaproteobacteria</taxon>
        <taxon>Sphingomonadales</taxon>
        <taxon>Sphingomonadaceae</taxon>
        <taxon>Sphingorhabdus</taxon>
    </lineage>
</organism>
<name>A0ABW4MDD6_9SPHN</name>
<dbReference type="InterPro" id="IPR014001">
    <property type="entry name" value="Helicase_ATP-bd"/>
</dbReference>
<feature type="domain" description="Helicase ATP-binding" evidence="12">
    <location>
        <begin position="217"/>
        <end position="383"/>
    </location>
</feature>
<keyword evidence="7 11" id="KW-0862">Zinc</keyword>
<keyword evidence="5 11" id="KW-0378">Hydrolase</keyword>
<dbReference type="Pfam" id="PF18074">
    <property type="entry name" value="PriA_C"/>
    <property type="match status" value="1"/>
</dbReference>
<feature type="binding site" evidence="11">
    <location>
        <position position="444"/>
    </location>
    <ligand>
        <name>Zn(2+)</name>
        <dbReference type="ChEBI" id="CHEBI:29105"/>
        <label>1</label>
    </ligand>
</feature>
<comment type="cofactor">
    <cofactor evidence="11">
        <name>Zn(2+)</name>
        <dbReference type="ChEBI" id="CHEBI:29105"/>
    </cofactor>
    <text evidence="11">Binds 2 zinc ions per subunit.</text>
</comment>
<feature type="binding site" evidence="11">
    <location>
        <position position="484"/>
    </location>
    <ligand>
        <name>Zn(2+)</name>
        <dbReference type="ChEBI" id="CHEBI:29105"/>
        <label>1</label>
    </ligand>
</feature>
<dbReference type="InterPro" id="IPR040498">
    <property type="entry name" value="PriA_CRR"/>
</dbReference>
<comment type="caution">
    <text evidence="13">The sequence shown here is derived from an EMBL/GenBank/DDBJ whole genome shotgun (WGS) entry which is preliminary data.</text>
</comment>
<evidence type="ECO:0000259" key="12">
    <source>
        <dbReference type="PROSITE" id="PS51192"/>
    </source>
</evidence>
<dbReference type="PROSITE" id="PS51192">
    <property type="entry name" value="HELICASE_ATP_BIND_1"/>
    <property type="match status" value="1"/>
</dbReference>
<comment type="catalytic activity">
    <reaction evidence="11">
        <text>Couples ATP hydrolysis with the unwinding of duplex DNA by translocating in the 3'-5' direction.</text>
        <dbReference type="EC" id="5.6.2.4"/>
    </reaction>
</comment>
<dbReference type="Gene3D" id="3.40.1440.60">
    <property type="entry name" value="PriA, 3(prime) DNA-binding domain"/>
    <property type="match status" value="1"/>
</dbReference>
<dbReference type="Pfam" id="PF18319">
    <property type="entry name" value="Zn_ribbon_PriA"/>
    <property type="match status" value="1"/>
</dbReference>
<dbReference type="PANTHER" id="PTHR30580">
    <property type="entry name" value="PRIMOSOMAL PROTEIN N"/>
    <property type="match status" value="1"/>
</dbReference>
<evidence type="ECO:0000256" key="5">
    <source>
        <dbReference type="ARBA" id="ARBA00022801"/>
    </source>
</evidence>
<reference evidence="14" key="1">
    <citation type="journal article" date="2019" name="Int. J. Syst. Evol. Microbiol.">
        <title>The Global Catalogue of Microorganisms (GCM) 10K type strain sequencing project: providing services to taxonomists for standard genome sequencing and annotation.</title>
        <authorList>
            <consortium name="The Broad Institute Genomics Platform"/>
            <consortium name="The Broad Institute Genome Sequencing Center for Infectious Disease"/>
            <person name="Wu L."/>
            <person name="Ma J."/>
        </authorList>
    </citation>
    <scope>NUCLEOTIDE SEQUENCE [LARGE SCALE GENOMIC DNA]</scope>
    <source>
        <strain evidence="14">CGMCC 1.12449</strain>
    </source>
</reference>
<comment type="subunit">
    <text evidence="11">Component of the replication restart primosome.</text>
</comment>
<keyword evidence="4 11" id="KW-0547">Nucleotide-binding</keyword>
<keyword evidence="1 11" id="KW-0639">Primosome</keyword>
<dbReference type="PANTHER" id="PTHR30580:SF0">
    <property type="entry name" value="PRIMOSOMAL PROTEIN N"/>
    <property type="match status" value="1"/>
</dbReference>
<dbReference type="SUPFAM" id="SSF52540">
    <property type="entry name" value="P-loop containing nucleoside triphosphate hydrolases"/>
    <property type="match status" value="2"/>
</dbReference>
<dbReference type="NCBIfam" id="NF004070">
    <property type="entry name" value="PRK05580.2-2"/>
    <property type="match status" value="1"/>
</dbReference>
<sequence>MPPYIDRMNRPKPAGKRVRVILLTQVIGPLDYRLPDWMDVQVGSVVVVPLGPRKMVGVIWDEGVFGDEVVEEHRLRNLLEVVDVPPIKTGLRRLVDWVADYYLSNHAAVLRMVLSSSAALSAGGTVTEYRPSGVEPARLTPQRAAALDALVDAQGLVRELADQAGVSEAVIRGLVKAGALEPVTVSIDAPFVAPDPDHDHPELSDLQEAAAKVMRDAVKAAQFEPIVLDGVTGSGKTETYFEAVAEALKNGKQVLVLLPEIALTQPFLQRFEARFGVEPATWHSGMKQSQRRRVWRGVAEGRVQVVAGARSALFLPFANPGLIVVDEAHEISFKQEDGVRYHARDVAVMRGKFEGFPVVLASATPALESRHMVSIGRYKGLEIPSRFGAAKMPRIAAIDLTQDQPERGHWIAPTLLKALEERLERGEQSLLFLNRRGYAPLTLCRNCGHRFECPNCTAWMVEHRLVRRLACHHCGHVMPPPDACPECSAEDSLVPCGPGVERICDEVNRLLPEARTIVATSDTLWSPEKAAEFVALVENKAVDIIIGTQLVTKGYHFPELTLVGVIDADLGLEGGDLRAAERTFQQIAQAAGRAGRAEKPGEVFIQTRNPSHPVIAALVDGDRDGFYDAETEQRRRAGAPPFGRFAAIIISSEDEREAIEAARAVGGSAPEVEGMHVYGPAPAPLAMLRGRHRQRLLVHAQRSVELQDIMRAWLGGLEFPRGVRIGVDVDPYSFL</sequence>
<dbReference type="CDD" id="cd17929">
    <property type="entry name" value="DEXHc_priA"/>
    <property type="match status" value="1"/>
</dbReference>
<dbReference type="InterPro" id="IPR027417">
    <property type="entry name" value="P-loop_NTPase"/>
</dbReference>
<comment type="similarity">
    <text evidence="11">Belongs to the helicase family. PriA subfamily.</text>
</comment>
<dbReference type="SMART" id="SM00487">
    <property type="entry name" value="DEXDc"/>
    <property type="match status" value="1"/>
</dbReference>
<evidence type="ECO:0000256" key="3">
    <source>
        <dbReference type="ARBA" id="ARBA00022723"/>
    </source>
</evidence>
<dbReference type="HAMAP" id="MF_00983">
    <property type="entry name" value="PriA"/>
    <property type="match status" value="1"/>
</dbReference>
<evidence type="ECO:0000256" key="7">
    <source>
        <dbReference type="ARBA" id="ARBA00022833"/>
    </source>
</evidence>
<dbReference type="InterPro" id="IPR005259">
    <property type="entry name" value="PriA"/>
</dbReference>
<evidence type="ECO:0000256" key="8">
    <source>
        <dbReference type="ARBA" id="ARBA00022840"/>
    </source>
</evidence>
<dbReference type="InterPro" id="IPR011545">
    <property type="entry name" value="DEAD/DEAH_box_helicase_dom"/>
</dbReference>
<accession>A0ABW4MDD6</accession>
<feature type="binding site" evidence="11">
    <location>
        <position position="453"/>
    </location>
    <ligand>
        <name>Zn(2+)</name>
        <dbReference type="ChEBI" id="CHEBI:29105"/>
        <label>2</label>
    </ligand>
</feature>
<keyword evidence="2 11" id="KW-0235">DNA replication</keyword>
<protein>
    <recommendedName>
        <fullName evidence="11">Replication restart protein PriA</fullName>
    </recommendedName>
    <alternativeName>
        <fullName evidence="11">ATP-dependent DNA helicase PriA</fullName>
        <ecNumber evidence="11">5.6.2.4</ecNumber>
    </alternativeName>
    <alternativeName>
        <fullName evidence="11">DNA 3'-5' helicase PriA</fullName>
    </alternativeName>
</protein>
<dbReference type="InterPro" id="IPR042115">
    <property type="entry name" value="PriA_3primeBD_sf"/>
</dbReference>
<evidence type="ECO:0000313" key="14">
    <source>
        <dbReference type="Proteomes" id="UP001597215"/>
    </source>
</evidence>
<dbReference type="Proteomes" id="UP001597215">
    <property type="component" value="Unassembled WGS sequence"/>
</dbReference>
<keyword evidence="10 11" id="KW-0413">Isomerase</keyword>
<dbReference type="EMBL" id="JBHUEL010000008">
    <property type="protein sequence ID" value="MFD1767028.1"/>
    <property type="molecule type" value="Genomic_DNA"/>
</dbReference>
<gene>
    <name evidence="11" type="primary">priA</name>
    <name evidence="13" type="ORF">ACFSAG_09250</name>
</gene>
<evidence type="ECO:0000256" key="11">
    <source>
        <dbReference type="HAMAP-Rule" id="MF_00983"/>
    </source>
</evidence>
<feature type="binding site" evidence="11">
    <location>
        <position position="471"/>
    </location>
    <ligand>
        <name>Zn(2+)</name>
        <dbReference type="ChEBI" id="CHEBI:29105"/>
        <label>2</label>
    </ligand>
</feature>
<evidence type="ECO:0000256" key="2">
    <source>
        <dbReference type="ARBA" id="ARBA00022705"/>
    </source>
</evidence>
<evidence type="ECO:0000256" key="6">
    <source>
        <dbReference type="ARBA" id="ARBA00022806"/>
    </source>
</evidence>
<keyword evidence="3 11" id="KW-0479">Metal-binding</keyword>
<feature type="binding site" evidence="11">
    <location>
        <position position="447"/>
    </location>
    <ligand>
        <name>Zn(2+)</name>
        <dbReference type="ChEBI" id="CHEBI:29105"/>
        <label>1</label>
    </ligand>
</feature>
<dbReference type="InterPro" id="IPR041222">
    <property type="entry name" value="PriA_3primeBD"/>
</dbReference>
<dbReference type="EC" id="5.6.2.4" evidence="11"/>
<dbReference type="InterPro" id="IPR041236">
    <property type="entry name" value="PriA_C"/>
</dbReference>
<proteinExistence type="inferred from homology"/>
<dbReference type="NCBIfam" id="TIGR00595">
    <property type="entry name" value="priA"/>
    <property type="match status" value="1"/>
</dbReference>
<comment type="catalytic activity">
    <reaction evidence="11">
        <text>ATP + H2O = ADP + phosphate + H(+)</text>
        <dbReference type="Rhea" id="RHEA:13065"/>
        <dbReference type="ChEBI" id="CHEBI:15377"/>
        <dbReference type="ChEBI" id="CHEBI:15378"/>
        <dbReference type="ChEBI" id="CHEBI:30616"/>
        <dbReference type="ChEBI" id="CHEBI:43474"/>
        <dbReference type="ChEBI" id="CHEBI:456216"/>
        <dbReference type="EC" id="5.6.2.4"/>
    </reaction>
</comment>
<evidence type="ECO:0000256" key="10">
    <source>
        <dbReference type="ARBA" id="ARBA00023235"/>
    </source>
</evidence>
<feature type="binding site" evidence="11">
    <location>
        <position position="487"/>
    </location>
    <ligand>
        <name>Zn(2+)</name>
        <dbReference type="ChEBI" id="CHEBI:29105"/>
        <label>1</label>
    </ligand>
</feature>